<evidence type="ECO:0000313" key="1">
    <source>
        <dbReference type="EMBL" id="MPM62062.1"/>
    </source>
</evidence>
<organism evidence="1">
    <name type="scientific">bioreactor metagenome</name>
    <dbReference type="NCBI Taxonomy" id="1076179"/>
    <lineage>
        <taxon>unclassified sequences</taxon>
        <taxon>metagenomes</taxon>
        <taxon>ecological metagenomes</taxon>
    </lineage>
</organism>
<proteinExistence type="predicted"/>
<gene>
    <name evidence="1" type="ORF">SDC9_108928</name>
</gene>
<dbReference type="EMBL" id="VSSQ01018669">
    <property type="protein sequence ID" value="MPM62062.1"/>
    <property type="molecule type" value="Genomic_DNA"/>
</dbReference>
<comment type="caution">
    <text evidence="1">The sequence shown here is derived from an EMBL/GenBank/DDBJ whole genome shotgun (WGS) entry which is preliminary data.</text>
</comment>
<reference evidence="1" key="1">
    <citation type="submission" date="2019-08" db="EMBL/GenBank/DDBJ databases">
        <authorList>
            <person name="Kucharzyk K."/>
            <person name="Murdoch R.W."/>
            <person name="Higgins S."/>
            <person name="Loffler F."/>
        </authorList>
    </citation>
    <scope>NUCLEOTIDE SEQUENCE</scope>
</reference>
<dbReference type="AlphaFoldDB" id="A0A645B9F7"/>
<sequence>MPSDMIPMDMGGDGGNRFVSQLFHFFGNIANTKPGVNEQASFVPV</sequence>
<protein>
    <submittedName>
        <fullName evidence="1">Uncharacterized protein</fullName>
    </submittedName>
</protein>
<accession>A0A645B9F7</accession>
<name>A0A645B9F7_9ZZZZ</name>